<organism evidence="1 2">
    <name type="scientific">Myceligenerans crystallogenes</name>
    <dbReference type="NCBI Taxonomy" id="316335"/>
    <lineage>
        <taxon>Bacteria</taxon>
        <taxon>Bacillati</taxon>
        <taxon>Actinomycetota</taxon>
        <taxon>Actinomycetes</taxon>
        <taxon>Micrococcales</taxon>
        <taxon>Promicromonosporaceae</taxon>
        <taxon>Myceligenerans</taxon>
    </lineage>
</organism>
<keyword evidence="2" id="KW-1185">Reference proteome</keyword>
<name>A0ABN2N5F6_9MICO</name>
<gene>
    <name evidence="1" type="ORF">GCM10009751_07890</name>
</gene>
<sequence length="134" mass="13421">MVEALLAILLLVPLVYLVAVVGRVQAGTFAAGTAAREAVRAVVTADSAAQGAARADAAVGLALRDQGLPRAAATLDLECEHQPCLTPGGDIAAVVQVAVPLPFVPGPIGTGAPPSIRVEAAHAGTVDRFRAVRG</sequence>
<reference evidence="1 2" key="1">
    <citation type="journal article" date="2019" name="Int. J. Syst. Evol. Microbiol.">
        <title>The Global Catalogue of Microorganisms (GCM) 10K type strain sequencing project: providing services to taxonomists for standard genome sequencing and annotation.</title>
        <authorList>
            <consortium name="The Broad Institute Genomics Platform"/>
            <consortium name="The Broad Institute Genome Sequencing Center for Infectious Disease"/>
            <person name="Wu L."/>
            <person name="Ma J."/>
        </authorList>
    </citation>
    <scope>NUCLEOTIDE SEQUENCE [LARGE SCALE GENOMIC DNA]</scope>
    <source>
        <strain evidence="1 2">JCM 14326</strain>
    </source>
</reference>
<dbReference type="EMBL" id="BAAANL010000001">
    <property type="protein sequence ID" value="GAA1853606.1"/>
    <property type="molecule type" value="Genomic_DNA"/>
</dbReference>
<accession>A0ABN2N5F6</accession>
<evidence type="ECO:0000313" key="1">
    <source>
        <dbReference type="EMBL" id="GAA1853606.1"/>
    </source>
</evidence>
<protein>
    <recommendedName>
        <fullName evidence="3">TadE-like protein</fullName>
    </recommendedName>
</protein>
<dbReference type="RefSeq" id="WP_344099704.1">
    <property type="nucleotide sequence ID" value="NZ_BAAANL010000001.1"/>
</dbReference>
<evidence type="ECO:0000313" key="2">
    <source>
        <dbReference type="Proteomes" id="UP001501094"/>
    </source>
</evidence>
<evidence type="ECO:0008006" key="3">
    <source>
        <dbReference type="Google" id="ProtNLM"/>
    </source>
</evidence>
<comment type="caution">
    <text evidence="1">The sequence shown here is derived from an EMBL/GenBank/DDBJ whole genome shotgun (WGS) entry which is preliminary data.</text>
</comment>
<dbReference type="Proteomes" id="UP001501094">
    <property type="component" value="Unassembled WGS sequence"/>
</dbReference>
<proteinExistence type="predicted"/>